<keyword evidence="3" id="KW-1185">Reference proteome</keyword>
<feature type="compositionally biased region" description="Basic and acidic residues" evidence="1">
    <location>
        <begin position="104"/>
        <end position="117"/>
    </location>
</feature>
<protein>
    <submittedName>
        <fullName evidence="2">Uncharacterized protein</fullName>
    </submittedName>
</protein>
<dbReference type="RefSeq" id="WP_238476876.1">
    <property type="nucleotide sequence ID" value="NZ_CP064786.1"/>
</dbReference>
<dbReference type="GeneID" id="70684993"/>
<accession>A0A897MR77</accession>
<dbReference type="EMBL" id="CP064786">
    <property type="protein sequence ID" value="QSG02821.1"/>
    <property type="molecule type" value="Genomic_DNA"/>
</dbReference>
<organism evidence="2 3">
    <name type="scientific">Natranaeroarchaeum sulfidigenes</name>
    <dbReference type="NCBI Taxonomy" id="2784880"/>
    <lineage>
        <taxon>Archaea</taxon>
        <taxon>Methanobacteriati</taxon>
        <taxon>Methanobacteriota</taxon>
        <taxon>Stenosarchaea group</taxon>
        <taxon>Halobacteria</taxon>
        <taxon>Halobacteriales</taxon>
        <taxon>Natronoarchaeaceae</taxon>
        <taxon>Natranaeroarchaeum</taxon>
    </lineage>
</organism>
<evidence type="ECO:0000313" key="2">
    <source>
        <dbReference type="EMBL" id="QSG02821.1"/>
    </source>
</evidence>
<dbReference type="Proteomes" id="UP000663586">
    <property type="component" value="Chromosome"/>
</dbReference>
<evidence type="ECO:0000313" key="3">
    <source>
        <dbReference type="Proteomes" id="UP000663586"/>
    </source>
</evidence>
<dbReference type="AlphaFoldDB" id="A0A897MR77"/>
<name>A0A897MR77_9EURY</name>
<proteinExistence type="predicted"/>
<gene>
    <name evidence="2" type="ORF">AArcS_1610</name>
</gene>
<evidence type="ECO:0000256" key="1">
    <source>
        <dbReference type="SAM" id="MobiDB-lite"/>
    </source>
</evidence>
<reference evidence="2" key="1">
    <citation type="submission" date="2020-11" db="EMBL/GenBank/DDBJ databases">
        <title>Carbohydrate-dependent, anaerobic sulfur respiration: A novel catabolism in halophilic archaea.</title>
        <authorList>
            <person name="Sorokin D.Y."/>
            <person name="Messina E."/>
            <person name="Smedile F."/>
            <person name="La Cono V."/>
            <person name="Hallsworth J.E."/>
            <person name="Yakimov M.M."/>
        </authorList>
    </citation>
    <scope>NUCLEOTIDE SEQUENCE</scope>
    <source>
        <strain evidence="2">AArc-S</strain>
    </source>
</reference>
<feature type="region of interest" description="Disordered" evidence="1">
    <location>
        <begin position="87"/>
        <end position="146"/>
    </location>
</feature>
<dbReference type="KEGG" id="hara:AArcS_1610"/>
<sequence length="296" mass="32695">MGQDLHYSVGSSPTDPTDIESISDLRDWMGRCIERYENQVAEFESPVPHGRVYIARTIRYRSGEGLVQTGSAPSFFGGLWSLATCKKGMRGEPEGDNSPNPDHPFQRLFHDSDENGVRRPKCPVYILPSSSRSKSGNDKRPGVGSHRNWLTSVAMVTHGFDSMEDYGAYLRRAHDGEAVANRLTHVSDRPKIAENRGDCHVDDDGNVRYPPNKHQHGDGSGEPKCGCGNTSGGLNPYDHVDNSEFHVKCVSESDYWLGWTEPTFAIKPEDEFNVGSPVSKGLDDILSRFEAVPGGQ</sequence>